<dbReference type="Gene3D" id="1.50.40.10">
    <property type="entry name" value="Mitochondrial carrier domain"/>
    <property type="match status" value="2"/>
</dbReference>
<keyword evidence="8 9" id="KW-0472">Membrane</keyword>
<evidence type="ECO:0000256" key="9">
    <source>
        <dbReference type="PROSITE-ProRule" id="PRU00282"/>
    </source>
</evidence>
<dbReference type="InterPro" id="IPR018108">
    <property type="entry name" value="MCP_transmembrane"/>
</dbReference>
<organism evidence="12 13">
    <name type="scientific">Exophiala oligosperma</name>
    <dbReference type="NCBI Taxonomy" id="215243"/>
    <lineage>
        <taxon>Eukaryota</taxon>
        <taxon>Fungi</taxon>
        <taxon>Dikarya</taxon>
        <taxon>Ascomycota</taxon>
        <taxon>Pezizomycotina</taxon>
        <taxon>Eurotiomycetes</taxon>
        <taxon>Chaetothyriomycetidae</taxon>
        <taxon>Chaetothyriales</taxon>
        <taxon>Herpotrichiellaceae</taxon>
        <taxon>Exophiala</taxon>
    </lineage>
</organism>
<feature type="transmembrane region" description="Helical" evidence="11">
    <location>
        <begin position="217"/>
        <end position="234"/>
    </location>
</feature>
<evidence type="ECO:0000256" key="8">
    <source>
        <dbReference type="ARBA" id="ARBA00023136"/>
    </source>
</evidence>
<evidence type="ECO:0000256" key="11">
    <source>
        <dbReference type="SAM" id="Phobius"/>
    </source>
</evidence>
<dbReference type="AlphaFoldDB" id="A0A0D2DT99"/>
<keyword evidence="6" id="KW-0496">Mitochondrion</keyword>
<evidence type="ECO:0000256" key="6">
    <source>
        <dbReference type="ARBA" id="ARBA00022792"/>
    </source>
</evidence>
<dbReference type="PROSITE" id="PS50920">
    <property type="entry name" value="SOLCAR"/>
    <property type="match status" value="2"/>
</dbReference>
<feature type="transmembrane region" description="Helical" evidence="11">
    <location>
        <begin position="294"/>
        <end position="315"/>
    </location>
</feature>
<comment type="subcellular location">
    <subcellularLocation>
        <location evidence="1">Membrane</location>
        <topology evidence="1">Multi-pass membrane protein</topology>
    </subcellularLocation>
</comment>
<dbReference type="InterPro" id="IPR023395">
    <property type="entry name" value="MCP_dom_sf"/>
</dbReference>
<dbReference type="OrthoDB" id="250329at2759"/>
<dbReference type="GO" id="GO:0016020">
    <property type="term" value="C:membrane"/>
    <property type="evidence" value="ECO:0007669"/>
    <property type="project" value="UniProtKB-SubCell"/>
</dbReference>
<evidence type="ECO:0008006" key="14">
    <source>
        <dbReference type="Google" id="ProtNLM"/>
    </source>
</evidence>
<evidence type="ECO:0000313" key="13">
    <source>
        <dbReference type="Proteomes" id="UP000053342"/>
    </source>
</evidence>
<evidence type="ECO:0000256" key="3">
    <source>
        <dbReference type="ARBA" id="ARBA00022448"/>
    </source>
</evidence>
<accession>A0A0D2DT99</accession>
<feature type="repeat" description="Solcar" evidence="9">
    <location>
        <begin position="213"/>
        <end position="323"/>
    </location>
</feature>
<name>A0A0D2DT99_9EURO</name>
<evidence type="ECO:0000256" key="7">
    <source>
        <dbReference type="ARBA" id="ARBA00022989"/>
    </source>
</evidence>
<feature type="transmembrane region" description="Helical" evidence="11">
    <location>
        <begin position="169"/>
        <end position="190"/>
    </location>
</feature>
<evidence type="ECO:0000256" key="5">
    <source>
        <dbReference type="ARBA" id="ARBA00022737"/>
    </source>
</evidence>
<dbReference type="EMBL" id="KN847333">
    <property type="protein sequence ID" value="KIW46323.1"/>
    <property type="molecule type" value="Genomic_DNA"/>
</dbReference>
<dbReference type="Pfam" id="PF00153">
    <property type="entry name" value="Mito_carr"/>
    <property type="match status" value="3"/>
</dbReference>
<gene>
    <name evidence="12" type="ORF">PV06_02001</name>
</gene>
<reference evidence="12 13" key="1">
    <citation type="submission" date="2015-01" db="EMBL/GenBank/DDBJ databases">
        <title>The Genome Sequence of Exophiala oligosperma CBS72588.</title>
        <authorList>
            <consortium name="The Broad Institute Genomics Platform"/>
            <person name="Cuomo C."/>
            <person name="de Hoog S."/>
            <person name="Gorbushina A."/>
            <person name="Stielow B."/>
            <person name="Teixiera M."/>
            <person name="Abouelleil A."/>
            <person name="Chapman S.B."/>
            <person name="Priest M."/>
            <person name="Young S.K."/>
            <person name="Wortman J."/>
            <person name="Nusbaum C."/>
            <person name="Birren B."/>
        </authorList>
    </citation>
    <scope>NUCLEOTIDE SEQUENCE [LARGE SCALE GENOMIC DNA]</scope>
    <source>
        <strain evidence="12 13">CBS 72588</strain>
    </source>
</reference>
<dbReference type="PANTHER" id="PTHR45667">
    <property type="entry name" value="S-ADENOSYLMETHIONINE MITOCHONDRIAL CARRIER PROTEIN"/>
    <property type="match status" value="1"/>
</dbReference>
<keyword evidence="13" id="KW-1185">Reference proteome</keyword>
<comment type="similarity">
    <text evidence="2 10">Belongs to the mitochondrial carrier (TC 2.A.29) family.</text>
</comment>
<keyword evidence="7 11" id="KW-1133">Transmembrane helix</keyword>
<evidence type="ECO:0000256" key="10">
    <source>
        <dbReference type="RuleBase" id="RU000488"/>
    </source>
</evidence>
<keyword evidence="3 10" id="KW-0813">Transport</keyword>
<dbReference type="Proteomes" id="UP000053342">
    <property type="component" value="Unassembled WGS sequence"/>
</dbReference>
<dbReference type="SUPFAM" id="SSF103506">
    <property type="entry name" value="Mitochondrial carrier"/>
    <property type="match status" value="1"/>
</dbReference>
<keyword evidence="6" id="KW-0999">Mitochondrion inner membrane</keyword>
<evidence type="ECO:0000256" key="2">
    <source>
        <dbReference type="ARBA" id="ARBA00006375"/>
    </source>
</evidence>
<evidence type="ECO:0000256" key="4">
    <source>
        <dbReference type="ARBA" id="ARBA00022692"/>
    </source>
</evidence>
<dbReference type="GeneID" id="27354075"/>
<dbReference type="HOGENOM" id="CLU_015166_3_0_1"/>
<evidence type="ECO:0000256" key="1">
    <source>
        <dbReference type="ARBA" id="ARBA00004141"/>
    </source>
</evidence>
<dbReference type="RefSeq" id="XP_016266539.1">
    <property type="nucleotide sequence ID" value="XM_016402642.1"/>
</dbReference>
<keyword evidence="4 9" id="KW-0812">Transmembrane</keyword>
<protein>
    <recommendedName>
        <fullName evidence="14">Mitochondrial thiamine pyrophosphate carrier 1</fullName>
    </recommendedName>
</protein>
<proteinExistence type="inferred from homology"/>
<sequence length="328" mass="35023">MFAENAMALSVAAGGAAALTDGIIHPLDTVICRIQSGNAPHGTTSTTSRLFDKNLFHRLYRGFGPTVVANIPASIAFFTVYDSVRASFSKARAAGHFASLPRSFDYAAGSAAGELLACAIINPAQVLKQNAQAIRTPSHRHPPDQLSRSAAAQVLKLLRLFAKQPSKLWAGYSVLVAAQLPHVCLMFSIYEELKQNSPFEYCRPQTGDSDPVQQVKASAVCGAIAGCCSSWIFVPADVIRLRMRLAAGRAVEDQHSRTITTVEGVGVKSAKPKLANLNALAFARDIVRREGWAALFRGSLLTCIAAGVGGGIYLGSYEAIKTLCNMEE</sequence>
<keyword evidence="5" id="KW-0677">Repeat</keyword>
<dbReference type="VEuPathDB" id="FungiDB:PV06_02001"/>
<evidence type="ECO:0000313" key="12">
    <source>
        <dbReference type="EMBL" id="KIW46323.1"/>
    </source>
</evidence>
<feature type="repeat" description="Solcar" evidence="9">
    <location>
        <begin position="4"/>
        <end position="87"/>
    </location>
</feature>